<dbReference type="NCBIfam" id="TIGR01550">
    <property type="entry name" value="DOC_P1"/>
    <property type="match status" value="1"/>
</dbReference>
<dbReference type="PANTHER" id="PTHR39426:SF1">
    <property type="entry name" value="HOMOLOGY TO DEATH-ON-CURING PROTEIN OF PHAGE P1"/>
    <property type="match status" value="1"/>
</dbReference>
<evidence type="ECO:0000313" key="3">
    <source>
        <dbReference type="Proteomes" id="UP000199612"/>
    </source>
</evidence>
<evidence type="ECO:0000313" key="2">
    <source>
        <dbReference type="EMBL" id="SFC62488.1"/>
    </source>
</evidence>
<dbReference type="AlphaFoldDB" id="A0A1I1KUT0"/>
<dbReference type="EMBL" id="FOLT01000014">
    <property type="protein sequence ID" value="SFC62488.1"/>
    <property type="molecule type" value="Genomic_DNA"/>
</dbReference>
<gene>
    <name evidence="2" type="ORF">SAMN04488102_11419</name>
</gene>
<dbReference type="PROSITE" id="PS51459">
    <property type="entry name" value="FIDO"/>
    <property type="match status" value="1"/>
</dbReference>
<dbReference type="PANTHER" id="PTHR39426">
    <property type="entry name" value="HOMOLOGY TO DEATH-ON-CURING PROTEIN OF PHAGE P1"/>
    <property type="match status" value="1"/>
</dbReference>
<protein>
    <submittedName>
        <fullName evidence="2">Death on curing protein</fullName>
    </submittedName>
</protein>
<dbReference type="Pfam" id="PF02661">
    <property type="entry name" value="Fic"/>
    <property type="match status" value="1"/>
</dbReference>
<proteinExistence type="predicted"/>
<dbReference type="Gene3D" id="1.20.120.1870">
    <property type="entry name" value="Fic/DOC protein, Fido domain"/>
    <property type="match status" value="1"/>
</dbReference>
<evidence type="ECO:0000259" key="1">
    <source>
        <dbReference type="PROSITE" id="PS51459"/>
    </source>
</evidence>
<dbReference type="InterPro" id="IPR003812">
    <property type="entry name" value="Fido"/>
</dbReference>
<keyword evidence="3" id="KW-1185">Reference proteome</keyword>
<dbReference type="Proteomes" id="UP000199612">
    <property type="component" value="Unassembled WGS sequence"/>
</dbReference>
<dbReference type="InterPro" id="IPR053737">
    <property type="entry name" value="Type_II_TA_Toxin"/>
</dbReference>
<dbReference type="OrthoDB" id="9802752at2"/>
<dbReference type="InterPro" id="IPR006440">
    <property type="entry name" value="Doc"/>
</dbReference>
<dbReference type="RefSeq" id="WP_091531237.1">
    <property type="nucleotide sequence ID" value="NZ_FOLT01000014.1"/>
</dbReference>
<feature type="domain" description="Fido" evidence="1">
    <location>
        <begin position="4"/>
        <end position="128"/>
    </location>
</feature>
<accession>A0A1I1KUT0</accession>
<dbReference type="STRING" id="753702.SAMN04488102_11419"/>
<organism evidence="2 3">
    <name type="scientific">Alkalibacterium subtropicum</name>
    <dbReference type="NCBI Taxonomy" id="753702"/>
    <lineage>
        <taxon>Bacteria</taxon>
        <taxon>Bacillati</taxon>
        <taxon>Bacillota</taxon>
        <taxon>Bacilli</taxon>
        <taxon>Lactobacillales</taxon>
        <taxon>Carnobacteriaceae</taxon>
        <taxon>Alkalibacterium</taxon>
    </lineage>
</organism>
<name>A0A1I1KUT0_9LACT</name>
<sequence>MNTLSEKQVIFFNVYLIKKGSPQEFIGVKEPTALNMCLQSIHQTAFGEEVYPTLEEKAAILFINLVKKHCFHNANKRTAFMTLVYFLRINGMKLALPTDEAVKTCVIVATWDKPFDELKEQIVDVIKNNTITINN</sequence>
<dbReference type="GO" id="GO:0016301">
    <property type="term" value="F:kinase activity"/>
    <property type="evidence" value="ECO:0007669"/>
    <property type="project" value="InterPro"/>
</dbReference>
<reference evidence="3" key="1">
    <citation type="submission" date="2016-10" db="EMBL/GenBank/DDBJ databases">
        <authorList>
            <person name="Varghese N."/>
            <person name="Submissions S."/>
        </authorList>
    </citation>
    <scope>NUCLEOTIDE SEQUENCE [LARGE SCALE GENOMIC DNA]</scope>
    <source>
        <strain evidence="3">DSM 23664</strain>
    </source>
</reference>